<gene>
    <name evidence="2" type="ORF">EYF80_045067</name>
</gene>
<accession>A0A4Z2FTX5</accession>
<feature type="compositionally biased region" description="Basic and acidic residues" evidence="1">
    <location>
        <begin position="1"/>
        <end position="14"/>
    </location>
</feature>
<name>A0A4Z2FTX5_9TELE</name>
<sequence length="106" mass="12555">MARDVEGGEDERRSALKTSDLPLLPLPPLPARGRWEARRRRGHWVKLFLMNTLGKRPESSWTTRMSIWEQKETSRRRSRGQAWRSFFSEAALTSRVPERYTDTQRQ</sequence>
<evidence type="ECO:0000313" key="2">
    <source>
        <dbReference type="EMBL" id="TNN44727.1"/>
    </source>
</evidence>
<proteinExistence type="predicted"/>
<organism evidence="2 3">
    <name type="scientific">Liparis tanakae</name>
    <name type="common">Tanaka's snailfish</name>
    <dbReference type="NCBI Taxonomy" id="230148"/>
    <lineage>
        <taxon>Eukaryota</taxon>
        <taxon>Metazoa</taxon>
        <taxon>Chordata</taxon>
        <taxon>Craniata</taxon>
        <taxon>Vertebrata</taxon>
        <taxon>Euteleostomi</taxon>
        <taxon>Actinopterygii</taxon>
        <taxon>Neopterygii</taxon>
        <taxon>Teleostei</taxon>
        <taxon>Neoteleostei</taxon>
        <taxon>Acanthomorphata</taxon>
        <taxon>Eupercaria</taxon>
        <taxon>Perciformes</taxon>
        <taxon>Cottioidei</taxon>
        <taxon>Cottales</taxon>
        <taxon>Liparidae</taxon>
        <taxon>Liparis</taxon>
    </lineage>
</organism>
<keyword evidence="3" id="KW-1185">Reference proteome</keyword>
<feature type="region of interest" description="Disordered" evidence="1">
    <location>
        <begin position="1"/>
        <end position="32"/>
    </location>
</feature>
<evidence type="ECO:0000256" key="1">
    <source>
        <dbReference type="SAM" id="MobiDB-lite"/>
    </source>
</evidence>
<dbReference type="AlphaFoldDB" id="A0A4Z2FTX5"/>
<dbReference type="EMBL" id="SRLO01000887">
    <property type="protein sequence ID" value="TNN44727.1"/>
    <property type="molecule type" value="Genomic_DNA"/>
</dbReference>
<comment type="caution">
    <text evidence="2">The sequence shown here is derived from an EMBL/GenBank/DDBJ whole genome shotgun (WGS) entry which is preliminary data.</text>
</comment>
<reference evidence="2 3" key="1">
    <citation type="submission" date="2019-03" db="EMBL/GenBank/DDBJ databases">
        <title>First draft genome of Liparis tanakae, snailfish: a comprehensive survey of snailfish specific genes.</title>
        <authorList>
            <person name="Kim W."/>
            <person name="Song I."/>
            <person name="Jeong J.-H."/>
            <person name="Kim D."/>
            <person name="Kim S."/>
            <person name="Ryu S."/>
            <person name="Song J.Y."/>
            <person name="Lee S.K."/>
        </authorList>
    </citation>
    <scope>NUCLEOTIDE SEQUENCE [LARGE SCALE GENOMIC DNA]</scope>
    <source>
        <tissue evidence="2">Muscle</tissue>
    </source>
</reference>
<protein>
    <submittedName>
        <fullName evidence="2">Uncharacterized protein</fullName>
    </submittedName>
</protein>
<evidence type="ECO:0000313" key="3">
    <source>
        <dbReference type="Proteomes" id="UP000314294"/>
    </source>
</evidence>
<dbReference type="Proteomes" id="UP000314294">
    <property type="component" value="Unassembled WGS sequence"/>
</dbReference>